<accession>A0A9P3Q9E8</accession>
<protein>
    <submittedName>
        <fullName evidence="2">Uncharacterized protein</fullName>
    </submittedName>
</protein>
<sequence>MSTNACPACGYPTLEPVLCAFCGPDAMFAGDQVFGSISPVAALRGSSLAGVADVRSVAALHPTLGPAA</sequence>
<gene>
    <name evidence="2" type="ORF">Mkiyose1413_33320</name>
    <name evidence="1" type="ORF">SRL2020028_38020</name>
</gene>
<name>A0A9P3Q9E8_9MYCO</name>
<evidence type="ECO:0000313" key="1">
    <source>
        <dbReference type="EMBL" id="GLB84546.1"/>
    </source>
</evidence>
<comment type="caution">
    <text evidence="2">The sequence shown here is derived from an EMBL/GenBank/DDBJ whole genome shotgun (WGS) entry which is preliminary data.</text>
</comment>
<dbReference type="Proteomes" id="UP001064782">
    <property type="component" value="Unassembled WGS sequence"/>
</dbReference>
<proteinExistence type="predicted"/>
<keyword evidence="3" id="KW-1185">Reference proteome</keyword>
<dbReference type="EMBL" id="BRXE01000053">
    <property type="protein sequence ID" value="GLB84546.1"/>
    <property type="molecule type" value="Genomic_DNA"/>
</dbReference>
<dbReference type="Proteomes" id="UP001165663">
    <property type="component" value="Unassembled WGS sequence"/>
</dbReference>
<dbReference type="EMBL" id="BRZI01000025">
    <property type="protein sequence ID" value="GLD31449.1"/>
    <property type="molecule type" value="Genomic_DNA"/>
</dbReference>
<dbReference type="AlphaFoldDB" id="A0A9P3Q9E8"/>
<evidence type="ECO:0000313" key="3">
    <source>
        <dbReference type="Proteomes" id="UP001064782"/>
    </source>
</evidence>
<reference evidence="2" key="1">
    <citation type="submission" date="2022-08" db="EMBL/GenBank/DDBJ databases">
        <title>Mycobacterium kiyosense sp. nov., scotochromogenic slow-glowing species isolated from respiratory specimens.</title>
        <authorList>
            <person name="Fukano H."/>
            <person name="Kazumi Y."/>
            <person name="Sakagami N."/>
            <person name="Ato M."/>
            <person name="Mitarai S."/>
            <person name="Hoshino Y."/>
        </authorList>
    </citation>
    <scope>NUCLEOTIDE SEQUENCE</scope>
    <source>
        <strain evidence="2">1413</strain>
        <strain evidence="1">SRL2020-028</strain>
    </source>
</reference>
<organism evidence="2 3">
    <name type="scientific">Mycobacterium kiyosense</name>
    <dbReference type="NCBI Taxonomy" id="2871094"/>
    <lineage>
        <taxon>Bacteria</taxon>
        <taxon>Bacillati</taxon>
        <taxon>Actinomycetota</taxon>
        <taxon>Actinomycetes</taxon>
        <taxon>Mycobacteriales</taxon>
        <taxon>Mycobacteriaceae</taxon>
        <taxon>Mycobacterium</taxon>
    </lineage>
</organism>
<evidence type="ECO:0000313" key="2">
    <source>
        <dbReference type="EMBL" id="GLD31449.1"/>
    </source>
</evidence>